<dbReference type="InterPro" id="IPR037291">
    <property type="entry name" value="DUF4139"/>
</dbReference>
<feature type="signal peptide" evidence="1">
    <location>
        <begin position="1"/>
        <end position="23"/>
    </location>
</feature>
<feature type="domain" description="DUF4139" evidence="2">
    <location>
        <begin position="221"/>
        <end position="527"/>
    </location>
</feature>
<feature type="chain" id="PRO_5018144662" evidence="1">
    <location>
        <begin position="24"/>
        <end position="536"/>
    </location>
</feature>
<dbReference type="RefSeq" id="WP_170163653.1">
    <property type="nucleotide sequence ID" value="NZ_REFR01000010.1"/>
</dbReference>
<reference evidence="4 5" key="1">
    <citation type="submission" date="2018-10" db="EMBL/GenBank/DDBJ databases">
        <title>Genomic Encyclopedia of Archaeal and Bacterial Type Strains, Phase II (KMG-II): from individual species to whole genera.</title>
        <authorList>
            <person name="Goeker M."/>
        </authorList>
    </citation>
    <scope>NUCLEOTIDE SEQUENCE [LARGE SCALE GENOMIC DNA]</scope>
    <source>
        <strain evidence="4 5">DSM 25217</strain>
    </source>
</reference>
<dbReference type="Pfam" id="PF13598">
    <property type="entry name" value="DUF4139"/>
    <property type="match status" value="1"/>
</dbReference>
<dbReference type="Pfam" id="PF13600">
    <property type="entry name" value="DUF4140"/>
    <property type="match status" value="1"/>
</dbReference>
<dbReference type="NCBIfam" id="TIGR02231">
    <property type="entry name" value="mucoidy inhibitor MuiA family protein"/>
    <property type="match status" value="1"/>
</dbReference>
<organism evidence="4 5">
    <name type="scientific">Eilatimonas milleporae</name>
    <dbReference type="NCBI Taxonomy" id="911205"/>
    <lineage>
        <taxon>Bacteria</taxon>
        <taxon>Pseudomonadati</taxon>
        <taxon>Pseudomonadota</taxon>
        <taxon>Alphaproteobacteria</taxon>
        <taxon>Kordiimonadales</taxon>
        <taxon>Kordiimonadaceae</taxon>
        <taxon>Eilatimonas</taxon>
    </lineage>
</organism>
<feature type="domain" description="DUF4140" evidence="3">
    <location>
        <begin position="45"/>
        <end position="139"/>
    </location>
</feature>
<keyword evidence="5" id="KW-1185">Reference proteome</keyword>
<proteinExistence type="predicted"/>
<dbReference type="Proteomes" id="UP000271227">
    <property type="component" value="Unassembled WGS sequence"/>
</dbReference>
<dbReference type="InterPro" id="IPR011935">
    <property type="entry name" value="CHP02231"/>
</dbReference>
<comment type="caution">
    <text evidence="4">The sequence shown here is derived from an EMBL/GenBank/DDBJ whole genome shotgun (WGS) entry which is preliminary data.</text>
</comment>
<keyword evidence="1" id="KW-0732">Signal</keyword>
<dbReference type="EMBL" id="REFR01000010">
    <property type="protein sequence ID" value="RMB08528.1"/>
    <property type="molecule type" value="Genomic_DNA"/>
</dbReference>
<sequence>MKFLNAALPAVAAMVLLATVSLSDQKIYADTPLALDSDISAVIVHEGGGATVSRQVSRSVPKGTSRLLFRGLPDLLTADNIRSLSIDGRTLDILAVTVTKRAVTDPARPDIKTLMDRIKTIDTDLAALTRAAQRVDMGLGYLSRLSSDSGDWRDALNFIESQAEKLHMQQAEIAVKQADLVAEKTRIEKQIALMGNNALTVSDIQIRLTTPLARAGGMTLVTYTGNAFWRREFEARLDSDTGRIALKSHALVSQTSGEAWPADVMTLGPRQAAADGPDIDLPTRFVNIMPRPWKREEPIRPLAPASLARAEMANMEVAVTGARMKQDNFDTQFAIDLAETVPATGQPVRVPLEDMALDGTIVVGTAPERSEIAGMFIDATLPDMAAADTPTVRLWRDGTYLGRTLWPSLRAGERVSLPFGSLPQIEVKYVDMGGRDTGRRFISGQRTDSVAVQFRLANRYRVPVTLEVVGTLPVSENETITVSLDDGATQPDERNWRDKPGLVLWRKTLQPGETWTIDHVYGIRYPNNERIEWRWR</sequence>
<dbReference type="PANTHER" id="PTHR31005:SF8">
    <property type="entry name" value="DUF4139 DOMAIN-CONTAINING PROTEIN"/>
    <property type="match status" value="1"/>
</dbReference>
<evidence type="ECO:0000259" key="3">
    <source>
        <dbReference type="Pfam" id="PF13600"/>
    </source>
</evidence>
<name>A0A3M0CFZ8_9PROT</name>
<gene>
    <name evidence="4" type="ORF">BXY39_1163</name>
</gene>
<evidence type="ECO:0000313" key="4">
    <source>
        <dbReference type="EMBL" id="RMB08528.1"/>
    </source>
</evidence>
<dbReference type="PANTHER" id="PTHR31005">
    <property type="entry name" value="DUF4139 DOMAIN-CONTAINING PROTEIN"/>
    <property type="match status" value="1"/>
</dbReference>
<evidence type="ECO:0000313" key="5">
    <source>
        <dbReference type="Proteomes" id="UP000271227"/>
    </source>
</evidence>
<evidence type="ECO:0000256" key="1">
    <source>
        <dbReference type="SAM" id="SignalP"/>
    </source>
</evidence>
<dbReference type="InterPro" id="IPR025554">
    <property type="entry name" value="DUF4140"/>
</dbReference>
<evidence type="ECO:0000259" key="2">
    <source>
        <dbReference type="Pfam" id="PF13598"/>
    </source>
</evidence>
<dbReference type="InParanoid" id="A0A3M0CFZ8"/>
<protein>
    <submittedName>
        <fullName evidence="4">Uncharacterized protein (TIGR02231 family)</fullName>
    </submittedName>
</protein>
<dbReference type="AlphaFoldDB" id="A0A3M0CFZ8"/>
<accession>A0A3M0CFZ8</accession>